<feature type="binding site" evidence="10">
    <location>
        <position position="451"/>
    </location>
    <ligand>
        <name>ATP</name>
        <dbReference type="ChEBI" id="CHEBI:30616"/>
    </ligand>
</feature>
<dbReference type="InterPro" id="IPR037013">
    <property type="entry name" value="GSH-S_sub-bd_sf"/>
</dbReference>
<evidence type="ECO:0000256" key="8">
    <source>
        <dbReference type="ARBA" id="ARBA00022842"/>
    </source>
</evidence>
<feature type="binding site" evidence="10">
    <location>
        <begin position="473"/>
        <end position="476"/>
    </location>
    <ligand>
        <name>ATP</name>
        <dbReference type="ChEBI" id="CHEBI:30616"/>
    </ligand>
</feature>
<evidence type="ECO:0000256" key="4">
    <source>
        <dbReference type="ARBA" id="ARBA00022684"/>
    </source>
</evidence>
<evidence type="ECO:0000256" key="10">
    <source>
        <dbReference type="PIRSR" id="PIRSR001558-1"/>
    </source>
</evidence>
<dbReference type="GO" id="GO:0005829">
    <property type="term" value="C:cytosol"/>
    <property type="evidence" value="ECO:0007669"/>
    <property type="project" value="TreeGrafter"/>
</dbReference>
<dbReference type="Pfam" id="PF03917">
    <property type="entry name" value="GSH_synth_ATP"/>
    <property type="match status" value="1"/>
</dbReference>
<reference evidence="13 14" key="1">
    <citation type="journal article" date="2018" name="BMC Genomics">
        <title>Genomic evidence for intraspecific hybridization in a clonal and extremely halotolerant yeast.</title>
        <authorList>
            <person name="Gostincar C."/>
            <person name="Stajich J.E."/>
            <person name="Zupancic J."/>
            <person name="Zalar P."/>
            <person name="Gunde-Cimerman N."/>
        </authorList>
    </citation>
    <scope>NUCLEOTIDE SEQUENCE [LARGE SCALE GENOMIC DNA]</scope>
    <source>
        <strain evidence="13 14">EXF-6651</strain>
    </source>
</reference>
<dbReference type="EMBL" id="QWIM01000127">
    <property type="protein sequence ID" value="RMY39269.1"/>
    <property type="molecule type" value="Genomic_DNA"/>
</dbReference>
<dbReference type="EC" id="6.3.2.3" evidence="9"/>
<comment type="catalytic activity">
    <reaction evidence="9">
        <text>gamma-L-glutamyl-L-cysteine + glycine + ATP = glutathione + ADP + phosphate + H(+)</text>
        <dbReference type="Rhea" id="RHEA:13557"/>
        <dbReference type="ChEBI" id="CHEBI:15378"/>
        <dbReference type="ChEBI" id="CHEBI:30616"/>
        <dbReference type="ChEBI" id="CHEBI:43474"/>
        <dbReference type="ChEBI" id="CHEBI:57305"/>
        <dbReference type="ChEBI" id="CHEBI:57925"/>
        <dbReference type="ChEBI" id="CHEBI:58173"/>
        <dbReference type="ChEBI" id="CHEBI:456216"/>
        <dbReference type="EC" id="6.3.2.3"/>
    </reaction>
</comment>
<evidence type="ECO:0000256" key="6">
    <source>
        <dbReference type="ARBA" id="ARBA00022741"/>
    </source>
</evidence>
<dbReference type="SUPFAM" id="SSF56059">
    <property type="entry name" value="Glutathione synthetase ATP-binding domain-like"/>
    <property type="match status" value="1"/>
</dbReference>
<name>A0A3M7BHJ9_HORWE</name>
<dbReference type="Gene3D" id="3.30.1490.50">
    <property type="match status" value="1"/>
</dbReference>
<gene>
    <name evidence="13" type="ORF">D0866_02048</name>
</gene>
<dbReference type="Pfam" id="PF03199">
    <property type="entry name" value="GSH_synthase"/>
    <property type="match status" value="1"/>
</dbReference>
<dbReference type="GO" id="GO:0004363">
    <property type="term" value="F:glutathione synthase activity"/>
    <property type="evidence" value="ECO:0007669"/>
    <property type="project" value="UniProtKB-UniRule"/>
</dbReference>
<evidence type="ECO:0000259" key="12">
    <source>
        <dbReference type="Pfam" id="PF03199"/>
    </source>
</evidence>
<dbReference type="SUPFAM" id="SSF52440">
    <property type="entry name" value="PreATP-grasp domain"/>
    <property type="match status" value="1"/>
</dbReference>
<evidence type="ECO:0000256" key="2">
    <source>
        <dbReference type="ARBA" id="ARBA00010385"/>
    </source>
</evidence>
<dbReference type="Gene3D" id="1.10.1080.10">
    <property type="entry name" value="Glutathione Synthetase, Chain A, domain 3"/>
    <property type="match status" value="1"/>
</dbReference>
<evidence type="ECO:0000256" key="7">
    <source>
        <dbReference type="ARBA" id="ARBA00022840"/>
    </source>
</evidence>
<feature type="binding site" evidence="10">
    <location>
        <position position="532"/>
    </location>
    <ligand>
        <name>ATP</name>
        <dbReference type="ChEBI" id="CHEBI:30616"/>
    </ligand>
</feature>
<dbReference type="InterPro" id="IPR014709">
    <property type="entry name" value="Glutathione_synthase_C_euk"/>
</dbReference>
<keyword evidence="8 9" id="KW-0460">Magnesium</keyword>
<comment type="pathway">
    <text evidence="1 9">Sulfur metabolism; glutathione biosynthesis; glutathione from L-cysteine and L-glutamate: step 2/2.</text>
</comment>
<dbReference type="InterPro" id="IPR014049">
    <property type="entry name" value="Glutathione_synthase_N_euk"/>
</dbReference>
<keyword evidence="7 9" id="KW-0067">ATP-binding</keyword>
<evidence type="ECO:0000256" key="9">
    <source>
        <dbReference type="PIRNR" id="PIRNR001558"/>
    </source>
</evidence>
<protein>
    <recommendedName>
        <fullName evidence="9">Glutathione synthetase</fullName>
        <shortName evidence="9">GSH-S</shortName>
        <ecNumber evidence="9">6.3.2.3</ecNumber>
    </recommendedName>
</protein>
<sequence length="554" mass="62176">MPSFFQRRKRKDPAPEFELPFRRHRLFRRATDATCEANKQASESRATIKDGLSVVESHSYDQAFPSSELDQLISRIQDYQLTHGNVLKAIPSESVTRCNSTNLGTSALPTAFPRRQFEQARRLQTSMNNLYLSVASNVEWLEAVIAPLLEHDGFIRTLWHIFRQVRDAGGGSHIVAGIFRSDYMLHLPTPSSERTASLKQVEMNTFSCAGACHAETVINMHRHLTKVADAGKPIGKKCLPSLAEATENTDGIVRTLQAAHEAYKTRPTNRQTCILMVVQPWNFNIADERPIEYGLWAGDVPCYRCEWPDVLSSTRLLDNGMLLYTPTTTSEVEIEVSVVYYRAGYDEAEYLTDVGRQSRLRLEMSKAIKCPDVLGHLAGIKRVQQALAEPDNVKKFLSQEQTKDVQAVFMSMQNLDSFTSELEAGGKALDKNTVTDQVLKPNLEGGGHNYYGTEILDHLHRMPRREWCNFTIMQRIEPPPNLEGVLLLDEGVYQGPVVSELGVLGGVVWRCGARGKLEVLRNEMAGASFKTKPKGVNQLNVVRGYGCFDCPRLD</sequence>
<keyword evidence="3 9" id="KW-0436">Ligase</keyword>
<comment type="caution">
    <text evidence="13">The sequence shown here is derived from an EMBL/GenBank/DDBJ whole genome shotgun (WGS) entry which is preliminary data.</text>
</comment>
<comment type="cofactor">
    <cofactor evidence="9 11">
        <name>Mg(2+)</name>
        <dbReference type="ChEBI" id="CHEBI:18420"/>
    </cofactor>
    <text evidence="9 11">Binds 1 Mg(2+) ion per subunit.</text>
</comment>
<keyword evidence="4 9" id="KW-0317">Glutathione biosynthesis</keyword>
<dbReference type="GO" id="GO:0043295">
    <property type="term" value="F:glutathione binding"/>
    <property type="evidence" value="ECO:0007669"/>
    <property type="project" value="UniProtKB-UniRule"/>
</dbReference>
<dbReference type="GO" id="GO:0000287">
    <property type="term" value="F:magnesium ion binding"/>
    <property type="evidence" value="ECO:0007669"/>
    <property type="project" value="UniProtKB-UniRule"/>
</dbReference>
<evidence type="ECO:0000256" key="3">
    <source>
        <dbReference type="ARBA" id="ARBA00022598"/>
    </source>
</evidence>
<feature type="domain" description="Glutathione synthase substrate-binding" evidence="12">
    <location>
        <begin position="272"/>
        <end position="378"/>
    </location>
</feature>
<dbReference type="Gene3D" id="3.40.50.1760">
    <property type="entry name" value="Glutathione synthase, substrate-binding domain superfamily, eukaryotic"/>
    <property type="match status" value="1"/>
</dbReference>
<dbReference type="InterPro" id="IPR004887">
    <property type="entry name" value="GSH_synth_subst-bd"/>
</dbReference>
<dbReference type="GO" id="GO:0005524">
    <property type="term" value="F:ATP binding"/>
    <property type="evidence" value="ECO:0007669"/>
    <property type="project" value="UniProtKB-UniRule"/>
</dbReference>
<proteinExistence type="inferred from homology"/>
<comment type="similarity">
    <text evidence="2 9">Belongs to the eukaryotic GSH synthase family.</text>
</comment>
<dbReference type="InterPro" id="IPR016185">
    <property type="entry name" value="PreATP-grasp_dom_sf"/>
</dbReference>
<dbReference type="PANTHER" id="PTHR11130:SF0">
    <property type="entry name" value="GLUTATHIONE SYNTHETASE"/>
    <property type="match status" value="1"/>
</dbReference>
<organism evidence="13 14">
    <name type="scientific">Hortaea werneckii</name>
    <name type="common">Black yeast</name>
    <name type="synonym">Cladosporium werneckii</name>
    <dbReference type="NCBI Taxonomy" id="91943"/>
    <lineage>
        <taxon>Eukaryota</taxon>
        <taxon>Fungi</taxon>
        <taxon>Dikarya</taxon>
        <taxon>Ascomycota</taxon>
        <taxon>Pezizomycotina</taxon>
        <taxon>Dothideomycetes</taxon>
        <taxon>Dothideomycetidae</taxon>
        <taxon>Mycosphaerellales</taxon>
        <taxon>Teratosphaeriaceae</taxon>
        <taxon>Hortaea</taxon>
    </lineage>
</organism>
<keyword evidence="6 9" id="KW-0547">Nucleotide-binding</keyword>
<dbReference type="InterPro" id="IPR014042">
    <property type="entry name" value="Glutathione_synthase_a-hlx"/>
</dbReference>
<dbReference type="Proteomes" id="UP000276864">
    <property type="component" value="Unassembled WGS sequence"/>
</dbReference>
<feature type="binding site" evidence="11">
    <location>
        <position position="444"/>
    </location>
    <ligand>
        <name>Mg(2+)</name>
        <dbReference type="ChEBI" id="CHEBI:18420"/>
    </ligand>
</feature>
<dbReference type="PIRSF" id="PIRSF001558">
    <property type="entry name" value="GSHase"/>
    <property type="match status" value="1"/>
</dbReference>
<evidence type="ECO:0000313" key="14">
    <source>
        <dbReference type="Proteomes" id="UP000276864"/>
    </source>
</evidence>
<accession>A0A3M7BHJ9</accession>
<feature type="binding site" evidence="10">
    <location>
        <position position="500"/>
    </location>
    <ligand>
        <name>ATP</name>
        <dbReference type="ChEBI" id="CHEBI:30616"/>
    </ligand>
</feature>
<feature type="binding site" evidence="10">
    <location>
        <begin position="440"/>
        <end position="449"/>
    </location>
    <ligand>
        <name>ATP</name>
        <dbReference type="ChEBI" id="CHEBI:30616"/>
    </ligand>
</feature>
<evidence type="ECO:0000256" key="11">
    <source>
        <dbReference type="PIRSR" id="PIRSR001558-2"/>
    </source>
</evidence>
<evidence type="ECO:0000256" key="5">
    <source>
        <dbReference type="ARBA" id="ARBA00022723"/>
    </source>
</evidence>
<dbReference type="PANTHER" id="PTHR11130">
    <property type="entry name" value="GLUTATHIONE SYNTHETASE"/>
    <property type="match status" value="1"/>
</dbReference>
<feature type="binding site" evidence="10">
    <location>
        <position position="381"/>
    </location>
    <ligand>
        <name>ATP</name>
        <dbReference type="ChEBI" id="CHEBI:30616"/>
    </ligand>
</feature>
<dbReference type="Gene3D" id="3.30.470.20">
    <property type="entry name" value="ATP-grasp fold, B domain"/>
    <property type="match status" value="1"/>
</dbReference>
<dbReference type="Gene3D" id="3.30.1490.80">
    <property type="match status" value="1"/>
</dbReference>
<dbReference type="AlphaFoldDB" id="A0A3M7BHJ9"/>
<dbReference type="UniPathway" id="UPA00142">
    <property type="reaction ID" value="UER00210"/>
</dbReference>
<evidence type="ECO:0000313" key="13">
    <source>
        <dbReference type="EMBL" id="RMY39269.1"/>
    </source>
</evidence>
<keyword evidence="5 9" id="KW-0479">Metal-binding</keyword>
<dbReference type="InterPro" id="IPR005615">
    <property type="entry name" value="Glutathione_synthase"/>
</dbReference>
<evidence type="ECO:0000256" key="1">
    <source>
        <dbReference type="ARBA" id="ARBA00004965"/>
    </source>
</evidence>